<name>A0A6M7UKF3_9HYPH</name>
<feature type="compositionally biased region" description="Basic and acidic residues" evidence="1">
    <location>
        <begin position="72"/>
        <end position="82"/>
    </location>
</feature>
<organism evidence="2 3">
    <name type="scientific">Mesorhizobium erdmanii</name>
    <dbReference type="NCBI Taxonomy" id="1777866"/>
    <lineage>
        <taxon>Bacteria</taxon>
        <taxon>Pseudomonadati</taxon>
        <taxon>Pseudomonadota</taxon>
        <taxon>Alphaproteobacteria</taxon>
        <taxon>Hyphomicrobiales</taxon>
        <taxon>Phyllobacteriaceae</taxon>
        <taxon>Mesorhizobium</taxon>
    </lineage>
</organism>
<keyword evidence="3" id="KW-1185">Reference proteome</keyword>
<gene>
    <name evidence="2" type="ORF">EB233_14610</name>
</gene>
<protein>
    <submittedName>
        <fullName evidence="2">Uncharacterized protein</fullName>
    </submittedName>
</protein>
<sequence length="156" mass="17380">MIVDSDAQTRFQPLSAALQERLVENIGDIGLRHRRFRLQMHDPVPARGLGEGQLNAPICQRRRSLSDLEPSDQQRTRPDNRKAANQIVRFIRPSLHQAGDDLPVRPANAMDGDDIAGLDLQPALNAANVDLLSRDPHPAGDYAFDRPDHLAGHMYP</sequence>
<evidence type="ECO:0000313" key="3">
    <source>
        <dbReference type="Proteomes" id="UP000503339"/>
    </source>
</evidence>
<accession>A0A6M7UKF3</accession>
<dbReference type="EMBL" id="CP033361">
    <property type="protein sequence ID" value="QKC76600.1"/>
    <property type="molecule type" value="Genomic_DNA"/>
</dbReference>
<reference evidence="2 3" key="1">
    <citation type="submission" date="2018-10" db="EMBL/GenBank/DDBJ databases">
        <authorList>
            <person name="Perry B.J."/>
            <person name="Sullivan J.T."/>
            <person name="Murphy R.J.T."/>
            <person name="Ramsay J.P."/>
            <person name="Ronson C.W."/>
        </authorList>
    </citation>
    <scope>NUCLEOTIDE SEQUENCE [LARGE SCALE GENOMIC DNA]</scope>
    <source>
        <strain evidence="2 3">NZP2014</strain>
    </source>
</reference>
<dbReference type="AlphaFoldDB" id="A0A6M7UKF3"/>
<feature type="region of interest" description="Disordered" evidence="1">
    <location>
        <begin position="44"/>
        <end position="84"/>
    </location>
</feature>
<proteinExistence type="predicted"/>
<dbReference type="Proteomes" id="UP000503339">
    <property type="component" value="Chromosome"/>
</dbReference>
<dbReference type="KEGG" id="merd:EB233_14610"/>
<evidence type="ECO:0000313" key="2">
    <source>
        <dbReference type="EMBL" id="QKC76600.1"/>
    </source>
</evidence>
<evidence type="ECO:0000256" key="1">
    <source>
        <dbReference type="SAM" id="MobiDB-lite"/>
    </source>
</evidence>